<reference evidence="4" key="1">
    <citation type="journal article" date="2019" name="Int. J. Syst. Evol. Microbiol.">
        <title>The Global Catalogue of Microorganisms (GCM) 10K type strain sequencing project: providing services to taxonomists for standard genome sequencing and annotation.</title>
        <authorList>
            <consortium name="The Broad Institute Genomics Platform"/>
            <consortium name="The Broad Institute Genome Sequencing Center for Infectious Disease"/>
            <person name="Wu L."/>
            <person name="Ma J."/>
        </authorList>
    </citation>
    <scope>NUCLEOTIDE SEQUENCE [LARGE SCALE GENOMIC DNA]</scope>
    <source>
        <strain evidence="4">JCM 16014</strain>
    </source>
</reference>
<feature type="signal peptide" evidence="2">
    <location>
        <begin position="1"/>
        <end position="23"/>
    </location>
</feature>
<protein>
    <submittedName>
        <fullName evidence="3">SIMPL domain-containing protein</fullName>
    </submittedName>
</protein>
<feature type="compositionally biased region" description="Pro residues" evidence="1">
    <location>
        <begin position="220"/>
        <end position="229"/>
    </location>
</feature>
<dbReference type="InterPro" id="IPR007497">
    <property type="entry name" value="SIMPL/DUF541"/>
</dbReference>
<dbReference type="Gene3D" id="3.30.110.170">
    <property type="entry name" value="Protein of unknown function (DUF541), domain 1"/>
    <property type="match status" value="1"/>
</dbReference>
<dbReference type="Proteomes" id="UP001500751">
    <property type="component" value="Unassembled WGS sequence"/>
</dbReference>
<evidence type="ECO:0000256" key="1">
    <source>
        <dbReference type="SAM" id="MobiDB-lite"/>
    </source>
</evidence>
<evidence type="ECO:0000313" key="3">
    <source>
        <dbReference type="EMBL" id="GAA2026450.1"/>
    </source>
</evidence>
<keyword evidence="4" id="KW-1185">Reference proteome</keyword>
<proteinExistence type="predicted"/>
<dbReference type="Gene3D" id="3.30.70.2970">
    <property type="entry name" value="Protein of unknown function (DUF541), domain 2"/>
    <property type="match status" value="1"/>
</dbReference>
<name>A0ABP5FL58_9ACTN</name>
<sequence length="249" mass="24650">MRILTMAMLTVAALTCGTASASAADLGPAAGSAVHELHADLRGSDCPTVSVVGSGTATGTPDTAYLSLSVDLTRPTAVAASSAAAAAAQAMLTAVEGQGVAAADVTTTGLNLNAITTSDPTSGPHITAYDADESFTVRVRDITKTSAVLQAAATAVGDDGRIGGVSFDLADRTALRAEARDAAVADARATASQYAHDTGHTLGGVMQVSEGMHSSGSTVPQPPAAPGAPPISTGQVEETVSVSVTYRLN</sequence>
<dbReference type="RefSeq" id="WP_344665816.1">
    <property type="nucleotide sequence ID" value="NZ_BAAAQN010000012.1"/>
</dbReference>
<evidence type="ECO:0000256" key="2">
    <source>
        <dbReference type="SAM" id="SignalP"/>
    </source>
</evidence>
<dbReference type="InterPro" id="IPR052022">
    <property type="entry name" value="26kDa_periplasmic_antigen"/>
</dbReference>
<feature type="chain" id="PRO_5045947963" evidence="2">
    <location>
        <begin position="24"/>
        <end position="249"/>
    </location>
</feature>
<comment type="caution">
    <text evidence="3">The sequence shown here is derived from an EMBL/GenBank/DDBJ whole genome shotgun (WGS) entry which is preliminary data.</text>
</comment>
<organism evidence="3 4">
    <name type="scientific">Catenulispora yoronensis</name>
    <dbReference type="NCBI Taxonomy" id="450799"/>
    <lineage>
        <taxon>Bacteria</taxon>
        <taxon>Bacillati</taxon>
        <taxon>Actinomycetota</taxon>
        <taxon>Actinomycetes</taxon>
        <taxon>Catenulisporales</taxon>
        <taxon>Catenulisporaceae</taxon>
        <taxon>Catenulispora</taxon>
    </lineage>
</organism>
<feature type="region of interest" description="Disordered" evidence="1">
    <location>
        <begin position="208"/>
        <end position="236"/>
    </location>
</feature>
<dbReference type="PANTHER" id="PTHR34387">
    <property type="entry name" value="SLR1258 PROTEIN"/>
    <property type="match status" value="1"/>
</dbReference>
<gene>
    <name evidence="3" type="ORF">GCM10009839_26100</name>
</gene>
<keyword evidence="2" id="KW-0732">Signal</keyword>
<dbReference type="EMBL" id="BAAAQN010000012">
    <property type="protein sequence ID" value="GAA2026450.1"/>
    <property type="molecule type" value="Genomic_DNA"/>
</dbReference>
<dbReference type="PANTHER" id="PTHR34387:SF1">
    <property type="entry name" value="PERIPLASMIC IMMUNOGENIC PROTEIN"/>
    <property type="match status" value="1"/>
</dbReference>
<accession>A0ABP5FL58</accession>
<evidence type="ECO:0000313" key="4">
    <source>
        <dbReference type="Proteomes" id="UP001500751"/>
    </source>
</evidence>
<dbReference type="Pfam" id="PF04402">
    <property type="entry name" value="SIMPL"/>
    <property type="match status" value="1"/>
</dbReference>